<evidence type="ECO:0000256" key="15">
    <source>
        <dbReference type="ARBA" id="ARBA00049551"/>
    </source>
</evidence>
<feature type="transmembrane region" description="Helical" evidence="16">
    <location>
        <begin position="171"/>
        <end position="191"/>
    </location>
</feature>
<keyword evidence="14 16" id="KW-0472">Membrane</keyword>
<gene>
    <name evidence="18" type="primary">NAD4</name>
</gene>
<comment type="subcellular location">
    <subcellularLocation>
        <location evidence="1 16">Mitochondrion membrane</location>
        <topology evidence="1 16">Multi-pass membrane protein</topology>
    </subcellularLocation>
</comment>
<feature type="transmembrane region" description="Helical" evidence="16">
    <location>
        <begin position="37"/>
        <end position="64"/>
    </location>
</feature>
<evidence type="ECO:0000256" key="6">
    <source>
        <dbReference type="ARBA" id="ARBA00022660"/>
    </source>
</evidence>
<dbReference type="AlphaFoldDB" id="A0A0A7LFL7"/>
<feature type="transmembrane region" description="Helical" evidence="16">
    <location>
        <begin position="211"/>
        <end position="231"/>
    </location>
</feature>
<dbReference type="PANTHER" id="PTHR43507:SF20">
    <property type="entry name" value="NADH-UBIQUINONE OXIDOREDUCTASE CHAIN 4"/>
    <property type="match status" value="1"/>
</dbReference>
<evidence type="ECO:0000313" key="18">
    <source>
        <dbReference type="EMBL" id="AIZ58126.1"/>
    </source>
</evidence>
<geneLocation type="mitochondrion" evidence="18"/>
<evidence type="ECO:0000256" key="10">
    <source>
        <dbReference type="ARBA" id="ARBA00022989"/>
    </source>
</evidence>
<name>A0A0A7LFL7_9ASCI</name>
<feature type="transmembrane region" description="Helical" evidence="16">
    <location>
        <begin position="385"/>
        <end position="406"/>
    </location>
</feature>
<accession>A0A0A7LFL7</accession>
<evidence type="ECO:0000256" key="11">
    <source>
        <dbReference type="ARBA" id="ARBA00023027"/>
    </source>
</evidence>
<feature type="transmembrane region" description="Helical" evidence="16">
    <location>
        <begin position="341"/>
        <end position="364"/>
    </location>
</feature>
<comment type="catalytic activity">
    <reaction evidence="15 16">
        <text>a ubiquinone + NADH + 5 H(+)(in) = a ubiquinol + NAD(+) + 4 H(+)(out)</text>
        <dbReference type="Rhea" id="RHEA:29091"/>
        <dbReference type="Rhea" id="RHEA-COMP:9565"/>
        <dbReference type="Rhea" id="RHEA-COMP:9566"/>
        <dbReference type="ChEBI" id="CHEBI:15378"/>
        <dbReference type="ChEBI" id="CHEBI:16389"/>
        <dbReference type="ChEBI" id="CHEBI:17976"/>
        <dbReference type="ChEBI" id="CHEBI:57540"/>
        <dbReference type="ChEBI" id="CHEBI:57945"/>
        <dbReference type="EC" id="7.1.1.2"/>
    </reaction>
</comment>
<feature type="transmembrane region" description="Helical" evidence="16">
    <location>
        <begin position="267"/>
        <end position="290"/>
    </location>
</feature>
<keyword evidence="8" id="KW-1278">Translocase</keyword>
<evidence type="ECO:0000256" key="1">
    <source>
        <dbReference type="ARBA" id="ARBA00004225"/>
    </source>
</evidence>
<proteinExistence type="inferred from homology"/>
<evidence type="ECO:0000256" key="4">
    <source>
        <dbReference type="ARBA" id="ARBA00021006"/>
    </source>
</evidence>
<keyword evidence="5 16" id="KW-0813">Transport</keyword>
<feature type="transmembrane region" description="Helical" evidence="16">
    <location>
        <begin position="76"/>
        <end position="97"/>
    </location>
</feature>
<dbReference type="GO" id="GO:0048039">
    <property type="term" value="F:ubiquinone binding"/>
    <property type="evidence" value="ECO:0007669"/>
    <property type="project" value="TreeGrafter"/>
</dbReference>
<evidence type="ECO:0000256" key="14">
    <source>
        <dbReference type="ARBA" id="ARBA00023136"/>
    </source>
</evidence>
<dbReference type="GO" id="GO:0008137">
    <property type="term" value="F:NADH dehydrogenase (ubiquinone) activity"/>
    <property type="evidence" value="ECO:0007669"/>
    <property type="project" value="UniProtKB-UniRule"/>
</dbReference>
<evidence type="ECO:0000256" key="13">
    <source>
        <dbReference type="ARBA" id="ARBA00023128"/>
    </source>
</evidence>
<feature type="transmembrane region" description="Helical" evidence="16">
    <location>
        <begin position="311"/>
        <end position="335"/>
    </location>
</feature>
<comment type="function">
    <text evidence="16">Core subunit of the mitochondrial membrane respiratory chain NADH dehydrogenase (Complex I) which catalyzes electron transfer from NADH through the respiratory chain, using ubiquinone as an electron acceptor. Essential for the catalytic activity and assembly of complex I.</text>
</comment>
<keyword evidence="9 16" id="KW-0249">Electron transport</keyword>
<evidence type="ECO:0000256" key="9">
    <source>
        <dbReference type="ARBA" id="ARBA00022982"/>
    </source>
</evidence>
<sequence>MFFFFFNYYMFNYLFNYGEGMYNNQIGFMSFDITNKFLILITFLIFFGSYLSMMNAKYIFIFIMSMSCFLFSVNNFIIFFLMMEGVLIPMIFLFYYYGEYSKRYMSLTYMFIMTVIFGIPFFVMIITAMKMGVEKYEYFFFNMNSIFFFMLILGFLMKLPVYGLHFWLPKAHVDAPVGGSMILAGIMLKYGGYGLIRSVMCMEYMNLNFKILIFVFFIGSLGYLMMGFICMQILDMKVLIAFSSVGHMSFAMLGNLSNMFIGLKGSMLMYIGHGLISPLLFFFSFLLTLFMNTRLLNGLYGLGKKSMFKNIFLFTFLMNLGLPPFINFFSEIYIFSSLFMMLKILFIFLILGFLFNGVFHIKLITMIINKKKLLFMNKQILNIKGIYLFVLYIYYFFLFSLFLFYIY</sequence>
<dbReference type="PANTHER" id="PTHR43507">
    <property type="entry name" value="NADH-UBIQUINONE OXIDOREDUCTASE CHAIN 4"/>
    <property type="match status" value="1"/>
</dbReference>
<evidence type="ECO:0000256" key="3">
    <source>
        <dbReference type="ARBA" id="ARBA00012944"/>
    </source>
</evidence>
<feature type="domain" description="NADH:quinone oxidoreductase/Mrp antiporter transmembrane" evidence="17">
    <location>
        <begin position="74"/>
        <end position="350"/>
    </location>
</feature>
<keyword evidence="11 16" id="KW-0520">NAD</keyword>
<dbReference type="GO" id="GO:0015990">
    <property type="term" value="P:electron transport coupled proton transport"/>
    <property type="evidence" value="ECO:0007669"/>
    <property type="project" value="TreeGrafter"/>
</dbReference>
<dbReference type="GO" id="GO:0031966">
    <property type="term" value="C:mitochondrial membrane"/>
    <property type="evidence" value="ECO:0007669"/>
    <property type="project" value="UniProtKB-SubCell"/>
</dbReference>
<protein>
    <recommendedName>
        <fullName evidence="4 16">NADH-ubiquinone oxidoreductase chain 4</fullName>
        <ecNumber evidence="3 16">7.1.1.2</ecNumber>
    </recommendedName>
</protein>
<evidence type="ECO:0000259" key="17">
    <source>
        <dbReference type="Pfam" id="PF00361"/>
    </source>
</evidence>
<evidence type="ECO:0000256" key="7">
    <source>
        <dbReference type="ARBA" id="ARBA00022692"/>
    </source>
</evidence>
<keyword evidence="6 16" id="KW-0679">Respiratory chain</keyword>
<dbReference type="GO" id="GO:0042773">
    <property type="term" value="P:ATP synthesis coupled electron transport"/>
    <property type="evidence" value="ECO:0007669"/>
    <property type="project" value="InterPro"/>
</dbReference>
<comment type="similarity">
    <text evidence="2 16">Belongs to the complex I subunit 4 family.</text>
</comment>
<dbReference type="InterPro" id="IPR001750">
    <property type="entry name" value="ND/Mrp_TM"/>
</dbReference>
<evidence type="ECO:0000256" key="2">
    <source>
        <dbReference type="ARBA" id="ARBA00009025"/>
    </source>
</evidence>
<dbReference type="Pfam" id="PF00361">
    <property type="entry name" value="Proton_antipo_M"/>
    <property type="match status" value="1"/>
</dbReference>
<dbReference type="EC" id="7.1.1.2" evidence="3 16"/>
<organism evidence="18">
    <name type="scientific">Didemnum vexillum</name>
    <dbReference type="NCBI Taxonomy" id="516032"/>
    <lineage>
        <taxon>Eukaryota</taxon>
        <taxon>Metazoa</taxon>
        <taxon>Chordata</taxon>
        <taxon>Tunicata</taxon>
        <taxon>Ascidiacea</taxon>
        <taxon>Aplousobranchia</taxon>
        <taxon>Didemnidae</taxon>
        <taxon>Didemnum</taxon>
    </lineage>
</organism>
<keyword evidence="7 16" id="KW-0812">Transmembrane</keyword>
<evidence type="ECO:0000256" key="5">
    <source>
        <dbReference type="ARBA" id="ARBA00022448"/>
    </source>
</evidence>
<dbReference type="GO" id="GO:0003954">
    <property type="term" value="F:NADH dehydrogenase activity"/>
    <property type="evidence" value="ECO:0007669"/>
    <property type="project" value="TreeGrafter"/>
</dbReference>
<evidence type="ECO:0000256" key="12">
    <source>
        <dbReference type="ARBA" id="ARBA00023075"/>
    </source>
</evidence>
<keyword evidence="13 16" id="KW-0496">Mitochondrion</keyword>
<evidence type="ECO:0000256" key="8">
    <source>
        <dbReference type="ARBA" id="ARBA00022967"/>
    </source>
</evidence>
<keyword evidence="12 16" id="KW-0830">Ubiquinone</keyword>
<keyword evidence="10 16" id="KW-1133">Transmembrane helix</keyword>
<feature type="transmembrane region" description="Helical" evidence="16">
    <location>
        <begin position="109"/>
        <end position="133"/>
    </location>
</feature>
<dbReference type="InterPro" id="IPR003918">
    <property type="entry name" value="NADH_UbQ_OxRdtase"/>
</dbReference>
<dbReference type="PRINTS" id="PR01437">
    <property type="entry name" value="NUOXDRDTASE4"/>
</dbReference>
<evidence type="ECO:0000256" key="16">
    <source>
        <dbReference type="RuleBase" id="RU003297"/>
    </source>
</evidence>
<reference evidence="18" key="1">
    <citation type="journal article" date="2014" name="Mar. Genomics">
        <title>Comparison of whole mitochondrial genome sequences from two clades of the invasive ascidian, Didemnum vexillum.</title>
        <authorList>
            <person name="Smith K.F."/>
            <person name="Abbott C.L."/>
            <person name="Saito Y."/>
            <person name="Fidler A.E."/>
        </authorList>
    </citation>
    <scope>NUCLEOTIDE SEQUENCE</scope>
    <source>
        <strain evidence="18">Clade A</strain>
    </source>
</reference>
<dbReference type="EMBL" id="KM259616">
    <property type="protein sequence ID" value="AIZ58126.1"/>
    <property type="molecule type" value="Genomic_DNA"/>
</dbReference>
<feature type="transmembrane region" description="Helical" evidence="16">
    <location>
        <begin position="139"/>
        <end position="159"/>
    </location>
</feature>